<keyword evidence="6" id="KW-0029">Amino-acid transport</keyword>
<evidence type="ECO:0000256" key="6">
    <source>
        <dbReference type="ARBA" id="ARBA00022970"/>
    </source>
</evidence>
<evidence type="ECO:0000256" key="2">
    <source>
        <dbReference type="ARBA" id="ARBA00010072"/>
    </source>
</evidence>
<dbReference type="HOGENOM" id="CLU_019602_1_1_9"/>
<dbReference type="PANTHER" id="PTHR30614">
    <property type="entry name" value="MEMBRANE COMPONENT OF AMINO ACID ABC TRANSPORTER"/>
    <property type="match status" value="1"/>
</dbReference>
<evidence type="ECO:0000313" key="11">
    <source>
        <dbReference type="EMBL" id="AJY75541.1"/>
    </source>
</evidence>
<keyword evidence="8 9" id="KW-0472">Membrane</keyword>
<keyword evidence="12" id="KW-1185">Reference proteome</keyword>
<evidence type="ECO:0000256" key="3">
    <source>
        <dbReference type="ARBA" id="ARBA00022448"/>
    </source>
</evidence>
<protein>
    <submittedName>
        <fullName evidence="11">Amino acid ABC transporter permease</fullName>
    </submittedName>
</protein>
<dbReference type="PANTHER" id="PTHR30614:SF20">
    <property type="entry name" value="GLUTAMINE TRANSPORT SYSTEM PERMEASE PROTEIN GLNP"/>
    <property type="match status" value="1"/>
</dbReference>
<dbReference type="Gene3D" id="1.10.3720.10">
    <property type="entry name" value="MetI-like"/>
    <property type="match status" value="1"/>
</dbReference>
<comment type="subcellular location">
    <subcellularLocation>
        <location evidence="1 9">Cell membrane</location>
        <topology evidence="1 9">Multi-pass membrane protein</topology>
    </subcellularLocation>
</comment>
<feature type="domain" description="ABC transmembrane type-1" evidence="10">
    <location>
        <begin position="19"/>
        <end position="241"/>
    </location>
</feature>
<keyword evidence="4" id="KW-1003">Cell membrane</keyword>
<evidence type="ECO:0000256" key="5">
    <source>
        <dbReference type="ARBA" id="ARBA00022692"/>
    </source>
</evidence>
<feature type="transmembrane region" description="Helical" evidence="9">
    <location>
        <begin position="52"/>
        <end position="71"/>
    </location>
</feature>
<dbReference type="InterPro" id="IPR043429">
    <property type="entry name" value="ArtM/GltK/GlnP/TcyL/YhdX-like"/>
</dbReference>
<feature type="transmembrane region" description="Helical" evidence="9">
    <location>
        <begin position="77"/>
        <end position="95"/>
    </location>
</feature>
<feature type="transmembrane region" description="Helical" evidence="9">
    <location>
        <begin position="116"/>
        <end position="138"/>
    </location>
</feature>
<gene>
    <name evidence="11" type="ORF">VN24_14435</name>
</gene>
<dbReference type="KEGG" id="pbj:VN24_14435"/>
<sequence length="252" mass="27710">MGFRWDIVQDYLPMFLQGALMTLQVTVISVLLGTILGLFTAIVRLTRSSHDIFKYVVLVVFRVPALIYITVFRGTPLFVQILIVHFGLMPLLIHPENGLLIAGELARQIKLADPDSILSGTFLSGTVALTLNSGAYIAEIFRAGIQSIDKGQTEAARSLGLSYSKTMRFIIVPQAFRRMLPALGNETIALLKDSSLVSAIGLAELAYAARTAFGATSRVWEPYLAISVLYLILTLGLSLVVFWLERRYGKGD</sequence>
<evidence type="ECO:0000256" key="4">
    <source>
        <dbReference type="ARBA" id="ARBA00022475"/>
    </source>
</evidence>
<evidence type="ECO:0000256" key="1">
    <source>
        <dbReference type="ARBA" id="ARBA00004651"/>
    </source>
</evidence>
<feature type="transmembrane region" description="Helical" evidence="9">
    <location>
        <begin position="223"/>
        <end position="244"/>
    </location>
</feature>
<dbReference type="InterPro" id="IPR000515">
    <property type="entry name" value="MetI-like"/>
</dbReference>
<dbReference type="OrthoDB" id="9805999at2"/>
<accession>A0A0D5NJU4</accession>
<comment type="similarity">
    <text evidence="2">Belongs to the binding-protein-dependent transport system permease family. HisMQ subfamily.</text>
</comment>
<reference evidence="11 12" key="1">
    <citation type="journal article" date="2015" name="J. Biotechnol.">
        <title>Complete genome sequence of Paenibacillus beijingensis 7188(T) (=DSM 24997(T)), a novel rhizobacterium from jujube garden soil.</title>
        <authorList>
            <person name="Kwak Y."/>
            <person name="Shin J.H."/>
        </authorList>
    </citation>
    <scope>NUCLEOTIDE SEQUENCE [LARGE SCALE GENOMIC DNA]</scope>
    <source>
        <strain evidence="11 12">DSM 24997</strain>
    </source>
</reference>
<dbReference type="Proteomes" id="UP000032633">
    <property type="component" value="Chromosome"/>
</dbReference>
<reference evidence="12" key="2">
    <citation type="submission" date="2015-03" db="EMBL/GenBank/DDBJ databases">
        <title>Genome sequence of Paenibacillus beijingensis strain DSM 24997T.</title>
        <authorList>
            <person name="Kwak Y."/>
            <person name="Shin J.-H."/>
        </authorList>
    </citation>
    <scope>NUCLEOTIDE SEQUENCE [LARGE SCALE GENOMIC DNA]</scope>
    <source>
        <strain evidence="12">DSM 24997</strain>
    </source>
</reference>
<keyword evidence="3 9" id="KW-0813">Transport</keyword>
<dbReference type="EMBL" id="CP011058">
    <property type="protein sequence ID" value="AJY75541.1"/>
    <property type="molecule type" value="Genomic_DNA"/>
</dbReference>
<keyword evidence="5 9" id="KW-0812">Transmembrane</keyword>
<evidence type="ECO:0000313" key="12">
    <source>
        <dbReference type="Proteomes" id="UP000032633"/>
    </source>
</evidence>
<proteinExistence type="inferred from homology"/>
<dbReference type="PATRIC" id="fig|1126833.4.peg.3156"/>
<dbReference type="STRING" id="1126833.VN24_14435"/>
<name>A0A0D5NJU4_9BACL</name>
<evidence type="ECO:0000259" key="10">
    <source>
        <dbReference type="PROSITE" id="PS50928"/>
    </source>
</evidence>
<evidence type="ECO:0000256" key="9">
    <source>
        <dbReference type="RuleBase" id="RU363032"/>
    </source>
</evidence>
<evidence type="ECO:0000256" key="7">
    <source>
        <dbReference type="ARBA" id="ARBA00022989"/>
    </source>
</evidence>
<dbReference type="GO" id="GO:0055085">
    <property type="term" value="P:transmembrane transport"/>
    <property type="evidence" value="ECO:0007669"/>
    <property type="project" value="InterPro"/>
</dbReference>
<organism evidence="11 12">
    <name type="scientific">Paenibacillus beijingensis</name>
    <dbReference type="NCBI Taxonomy" id="1126833"/>
    <lineage>
        <taxon>Bacteria</taxon>
        <taxon>Bacillati</taxon>
        <taxon>Bacillota</taxon>
        <taxon>Bacilli</taxon>
        <taxon>Bacillales</taxon>
        <taxon>Paenibacillaceae</taxon>
        <taxon>Paenibacillus</taxon>
    </lineage>
</organism>
<dbReference type="FunFam" id="1.10.3720.10:FF:000033">
    <property type="entry name" value="Polar amino acid ABC transporter permease"/>
    <property type="match status" value="1"/>
</dbReference>
<dbReference type="InterPro" id="IPR035906">
    <property type="entry name" value="MetI-like_sf"/>
</dbReference>
<dbReference type="AlphaFoldDB" id="A0A0D5NJU4"/>
<dbReference type="PROSITE" id="PS50928">
    <property type="entry name" value="ABC_TM1"/>
    <property type="match status" value="1"/>
</dbReference>
<feature type="transmembrane region" description="Helical" evidence="9">
    <location>
        <begin position="20"/>
        <end position="45"/>
    </location>
</feature>
<dbReference type="Pfam" id="PF00528">
    <property type="entry name" value="BPD_transp_1"/>
    <property type="match status" value="1"/>
</dbReference>
<dbReference type="SUPFAM" id="SSF161098">
    <property type="entry name" value="MetI-like"/>
    <property type="match status" value="1"/>
</dbReference>
<dbReference type="GO" id="GO:0006865">
    <property type="term" value="P:amino acid transport"/>
    <property type="evidence" value="ECO:0007669"/>
    <property type="project" value="UniProtKB-KW"/>
</dbReference>
<dbReference type="RefSeq" id="WP_045670970.1">
    <property type="nucleotide sequence ID" value="NZ_CP011058.1"/>
</dbReference>
<dbReference type="CDD" id="cd06261">
    <property type="entry name" value="TM_PBP2"/>
    <property type="match status" value="1"/>
</dbReference>
<dbReference type="GO" id="GO:0005886">
    <property type="term" value="C:plasma membrane"/>
    <property type="evidence" value="ECO:0007669"/>
    <property type="project" value="UniProtKB-SubCell"/>
</dbReference>
<keyword evidence="7 9" id="KW-1133">Transmembrane helix</keyword>
<evidence type="ECO:0000256" key="8">
    <source>
        <dbReference type="ARBA" id="ARBA00023136"/>
    </source>
</evidence>